<evidence type="ECO:0000256" key="2">
    <source>
        <dbReference type="ARBA" id="ARBA00022490"/>
    </source>
</evidence>
<dbReference type="GO" id="GO:0005769">
    <property type="term" value="C:early endosome"/>
    <property type="evidence" value="ECO:0007669"/>
    <property type="project" value="TreeGrafter"/>
</dbReference>
<evidence type="ECO:0000256" key="3">
    <source>
        <dbReference type="ARBA" id="ARBA00022548"/>
    </source>
</evidence>
<evidence type="ECO:0000313" key="11">
    <source>
        <dbReference type="Ensembl" id="ENSAPOP00000018241.1"/>
    </source>
</evidence>
<dbReference type="Proteomes" id="UP000257200">
    <property type="component" value="Unplaced"/>
</dbReference>
<dbReference type="GeneTree" id="ENSGT00940000157118"/>
<keyword evidence="3" id="KW-0153">Cholesterol metabolism</keyword>
<keyword evidence="6" id="KW-1207">Sterol metabolism</keyword>
<evidence type="ECO:0000256" key="5">
    <source>
        <dbReference type="ARBA" id="ARBA00023098"/>
    </source>
</evidence>
<evidence type="ECO:0000256" key="1">
    <source>
        <dbReference type="ARBA" id="ARBA00004496"/>
    </source>
</evidence>
<evidence type="ECO:0000256" key="6">
    <source>
        <dbReference type="ARBA" id="ARBA00023166"/>
    </source>
</evidence>
<dbReference type="PROSITE" id="PS01179">
    <property type="entry name" value="PID"/>
    <property type="match status" value="1"/>
</dbReference>
<dbReference type="InterPro" id="IPR006020">
    <property type="entry name" value="PTB/PI_dom"/>
</dbReference>
<dbReference type="GO" id="GO:0006897">
    <property type="term" value="P:endocytosis"/>
    <property type="evidence" value="ECO:0007669"/>
    <property type="project" value="UniProtKB-KW"/>
</dbReference>
<dbReference type="STRING" id="80966.ENSAPOP00000018241"/>
<comment type="subcellular location">
    <subcellularLocation>
        <location evidence="1">Cytoplasm</location>
    </subcellularLocation>
</comment>
<evidence type="ECO:0000256" key="7">
    <source>
        <dbReference type="ARBA" id="ARBA00023221"/>
    </source>
</evidence>
<name>A0A3Q1FJU5_9TELE</name>
<keyword evidence="4" id="KW-0254">Endocytosis</keyword>
<accession>A0A3Q1FJU5</accession>
<dbReference type="FunFam" id="2.30.29.30:FF:000137">
    <property type="entry name" value="Low density lipoprotein receptor adapter protein 1"/>
    <property type="match status" value="1"/>
</dbReference>
<feature type="transmembrane region" description="Helical" evidence="9">
    <location>
        <begin position="24"/>
        <end position="41"/>
    </location>
</feature>
<dbReference type="Pfam" id="PF00640">
    <property type="entry name" value="PID"/>
    <property type="match status" value="1"/>
</dbReference>
<dbReference type="InterPro" id="IPR051133">
    <property type="entry name" value="Adapter_Engulfment-Domain"/>
</dbReference>
<dbReference type="CDD" id="cd13159">
    <property type="entry name" value="PTB_LDLRAP-mammal-like"/>
    <property type="match status" value="1"/>
</dbReference>
<feature type="domain" description="PID" evidence="10">
    <location>
        <begin position="146"/>
        <end position="271"/>
    </location>
</feature>
<protein>
    <submittedName>
        <fullName evidence="11">Low density lipoprotein receptor adaptor protein 1a</fullName>
    </submittedName>
</protein>
<keyword evidence="7" id="KW-0753">Steroid metabolism</keyword>
<keyword evidence="9" id="KW-0812">Transmembrane</keyword>
<evidence type="ECO:0000313" key="12">
    <source>
        <dbReference type="Proteomes" id="UP000257200"/>
    </source>
</evidence>
<feature type="region of interest" description="Disordered" evidence="8">
    <location>
        <begin position="283"/>
        <end position="305"/>
    </location>
</feature>
<dbReference type="SMART" id="SM00462">
    <property type="entry name" value="PTB"/>
    <property type="match status" value="1"/>
</dbReference>
<dbReference type="SUPFAM" id="SSF50729">
    <property type="entry name" value="PH domain-like"/>
    <property type="match status" value="1"/>
</dbReference>
<dbReference type="PANTHER" id="PTHR11232">
    <property type="entry name" value="PHOSPHOTYROSINE INTERACTION DOMAIN-CONTAINING FAMILY MEMBER"/>
    <property type="match status" value="1"/>
</dbReference>
<dbReference type="Gene3D" id="2.30.29.30">
    <property type="entry name" value="Pleckstrin-homology domain (PH domain)/Phosphotyrosine-binding domain (PTB)"/>
    <property type="match status" value="1"/>
</dbReference>
<sequence length="412" mass="46078">MNKKQTKKKVQKLLQFKRVYEHKITEEFVLLFFVPYTFFWYRVMSHVTQMQHYFPAWHVNSGMSDCTGRQHQSIFPSAVRSTTFSRRNHRKLHRLPALQNTDMDALKSAGRAIIRSPSMAKQSWTAGRHRKLPENWTDTRETILEGMTFNLRHLGMTLVDQPKGEELSAAAVKRIVATAKASGKKPQKVALKVSPQGIVLCDSSTNKLLENVSIYRISYCTVDKLHDKVFAYIAQNTLNGTLECHAYLCSKRKVAQAVALTVAQAFTVAFELWQVAKEEKGKRVKSGSAGEASSSSYSERSNSIGSLKGTDVATDSLLAFEDSVNVVVETNGNVEEDQLDNHRPSETNNNAAWEIEDGLDEAFSRLAVSRTNPQVLDTGVTPQDLLTEPDWDNANGNTPNGLSPFGDDIFGF</sequence>
<evidence type="ECO:0000256" key="8">
    <source>
        <dbReference type="SAM" id="MobiDB-lite"/>
    </source>
</evidence>
<keyword evidence="9" id="KW-1133">Transmembrane helix</keyword>
<proteinExistence type="predicted"/>
<dbReference type="InParanoid" id="A0A3Q1FJU5"/>
<keyword evidence="12" id="KW-1185">Reference proteome</keyword>
<evidence type="ECO:0000256" key="4">
    <source>
        <dbReference type="ARBA" id="ARBA00022583"/>
    </source>
</evidence>
<keyword evidence="9" id="KW-0472">Membrane</keyword>
<reference evidence="11" key="2">
    <citation type="submission" date="2025-09" db="UniProtKB">
        <authorList>
            <consortium name="Ensembl"/>
        </authorList>
    </citation>
    <scope>IDENTIFICATION</scope>
</reference>
<keyword evidence="2" id="KW-0963">Cytoplasm</keyword>
<evidence type="ECO:0000259" key="10">
    <source>
        <dbReference type="PROSITE" id="PS01179"/>
    </source>
</evidence>
<evidence type="ECO:0000256" key="9">
    <source>
        <dbReference type="SAM" id="Phobius"/>
    </source>
</evidence>
<feature type="compositionally biased region" description="Low complexity" evidence="8">
    <location>
        <begin position="286"/>
        <end position="305"/>
    </location>
</feature>
<reference evidence="11" key="1">
    <citation type="submission" date="2025-08" db="UniProtKB">
        <authorList>
            <consortium name="Ensembl"/>
        </authorList>
    </citation>
    <scope>IDENTIFICATION</scope>
</reference>
<dbReference type="Ensembl" id="ENSAPOT00000027779.1">
    <property type="protein sequence ID" value="ENSAPOP00000018241.1"/>
    <property type="gene ID" value="ENSAPOG00000021585.1"/>
</dbReference>
<dbReference type="InterPro" id="IPR011993">
    <property type="entry name" value="PH-like_dom_sf"/>
</dbReference>
<dbReference type="AlphaFoldDB" id="A0A3Q1FJU5"/>
<dbReference type="GO" id="GO:0008203">
    <property type="term" value="P:cholesterol metabolic process"/>
    <property type="evidence" value="ECO:0007669"/>
    <property type="project" value="UniProtKB-KW"/>
</dbReference>
<organism evidence="11 12">
    <name type="scientific">Acanthochromis polyacanthus</name>
    <name type="common">spiny chromis</name>
    <dbReference type="NCBI Taxonomy" id="80966"/>
    <lineage>
        <taxon>Eukaryota</taxon>
        <taxon>Metazoa</taxon>
        <taxon>Chordata</taxon>
        <taxon>Craniata</taxon>
        <taxon>Vertebrata</taxon>
        <taxon>Euteleostomi</taxon>
        <taxon>Actinopterygii</taxon>
        <taxon>Neopterygii</taxon>
        <taxon>Teleostei</taxon>
        <taxon>Neoteleostei</taxon>
        <taxon>Acanthomorphata</taxon>
        <taxon>Ovalentaria</taxon>
        <taxon>Pomacentridae</taxon>
        <taxon>Acanthochromis</taxon>
    </lineage>
</organism>
<keyword evidence="5" id="KW-0443">Lipid metabolism</keyword>
<dbReference type="PANTHER" id="PTHR11232:SF35">
    <property type="entry name" value="LOW DENSITY LIPOPROTEIN RECEPTOR ADAPTER PROTEIN 1"/>
    <property type="match status" value="1"/>
</dbReference>